<dbReference type="Proteomes" id="UP000218231">
    <property type="component" value="Unassembled WGS sequence"/>
</dbReference>
<evidence type="ECO:0000313" key="13">
    <source>
        <dbReference type="EMBL" id="PAV61179.1"/>
    </source>
</evidence>
<dbReference type="PANTHER" id="PTHR24027">
    <property type="entry name" value="CADHERIN-23"/>
    <property type="match status" value="1"/>
</dbReference>
<reference evidence="13 14" key="1">
    <citation type="journal article" date="2017" name="Curr. Biol.">
        <title>Genome architecture and evolution of a unichromosomal asexual nematode.</title>
        <authorList>
            <person name="Fradin H."/>
            <person name="Zegar C."/>
            <person name="Gutwein M."/>
            <person name="Lucas J."/>
            <person name="Kovtun M."/>
            <person name="Corcoran D."/>
            <person name="Baugh L.R."/>
            <person name="Kiontke K."/>
            <person name="Gunsalus K."/>
            <person name="Fitch D.H."/>
            <person name="Piano F."/>
        </authorList>
    </citation>
    <scope>NUCLEOTIDE SEQUENCE [LARGE SCALE GENOMIC DNA]</scope>
    <source>
        <strain evidence="13">PF1309</strain>
    </source>
</reference>
<dbReference type="GO" id="GO:0005509">
    <property type="term" value="F:calcium ion binding"/>
    <property type="evidence" value="ECO:0007669"/>
    <property type="project" value="UniProtKB-UniRule"/>
</dbReference>
<feature type="compositionally biased region" description="Polar residues" evidence="10">
    <location>
        <begin position="2074"/>
        <end position="2088"/>
    </location>
</feature>
<feature type="domain" description="Cadherin" evidence="12">
    <location>
        <begin position="1461"/>
        <end position="1562"/>
    </location>
</feature>
<name>A0A2A2JHX8_9BILA</name>
<evidence type="ECO:0000256" key="2">
    <source>
        <dbReference type="ARBA" id="ARBA00022536"/>
    </source>
</evidence>
<evidence type="ECO:0000256" key="7">
    <source>
        <dbReference type="ARBA" id="ARBA00022989"/>
    </source>
</evidence>
<proteinExistence type="predicted"/>
<gene>
    <name evidence="13" type="ORF">WR25_01349</name>
</gene>
<dbReference type="PANTHER" id="PTHR24027:SF423">
    <property type="entry name" value="PROTOCADHERIN-16"/>
    <property type="match status" value="1"/>
</dbReference>
<comment type="subcellular location">
    <subcellularLocation>
        <location evidence="1">Membrane</location>
    </subcellularLocation>
</comment>
<evidence type="ECO:0000256" key="9">
    <source>
        <dbReference type="PROSITE-ProRule" id="PRU00043"/>
    </source>
</evidence>
<feature type="compositionally biased region" description="Low complexity" evidence="10">
    <location>
        <begin position="2061"/>
        <end position="2073"/>
    </location>
</feature>
<dbReference type="GO" id="GO:0045296">
    <property type="term" value="F:cadherin binding"/>
    <property type="evidence" value="ECO:0007669"/>
    <property type="project" value="TreeGrafter"/>
</dbReference>
<evidence type="ECO:0000256" key="3">
    <source>
        <dbReference type="ARBA" id="ARBA00022692"/>
    </source>
</evidence>
<evidence type="ECO:0000256" key="10">
    <source>
        <dbReference type="SAM" id="MobiDB-lite"/>
    </source>
</evidence>
<dbReference type="PROSITE" id="PS00232">
    <property type="entry name" value="CADHERIN_1"/>
    <property type="match status" value="6"/>
</dbReference>
<organism evidence="13 14">
    <name type="scientific">Diploscapter pachys</name>
    <dbReference type="NCBI Taxonomy" id="2018661"/>
    <lineage>
        <taxon>Eukaryota</taxon>
        <taxon>Metazoa</taxon>
        <taxon>Ecdysozoa</taxon>
        <taxon>Nematoda</taxon>
        <taxon>Chromadorea</taxon>
        <taxon>Rhabditida</taxon>
        <taxon>Rhabditina</taxon>
        <taxon>Rhabditomorpha</taxon>
        <taxon>Rhabditoidea</taxon>
        <taxon>Rhabditidae</taxon>
        <taxon>Diploscapter</taxon>
    </lineage>
</organism>
<sequence length="2209" mass="244761">MVQATHAQCGGSSKIRYSLQDNAGTFNLDPTTGTLCLDQALDYESHKSYQLVVTAIDQTGLSSTSLISIIVVDINDNYPVFYPLQYNITVREGAAPNDSLLIVSASDADAGQYGEVRYSMLTDSATFRVDSETGRLYARRTLLRGRYNLIIDAKDGTGLSAEQPAQVHVTVISRDLATPVFTRSKYEIHTSEDILPGIVIGSVTATGKGAIKYSIYSGDPQSHFSINPDSGKITVMKSLDADADMENGGSNHTQVIVYVDDHNDNAPEFATSQVEIMVKEDQPIHEAFFIVHALDKDRRQNGELTYSIISCNPSTPIMVQPLTGQLQLVAPLDYESVKEYRCKIKATDHGIPPKSSNISIILKILDVNDHAPKFTKDYYEVEVSENSPQMTEVLRLSAVDPDSEDSGKIHYRITNGSEFFTVDELTGILYVRKEIDRETLSHYNITVVAEDLGKPRLSSTAMVRVTIGDVNDNAPSCHSLSPLVVSVPGSSDQATNFPQPQALVVGSLVITDPDKGENGTVVYRSQQTHPIFMIKANGDVQLRRPLTDLDPTDYRLAVIASDQGNPRKSTVCHLSIKVMRGNSQVKIGTPLENVIKIPPDCPISCRLKYINATSVHSWQIQSNEISNHFSLREGWLYILSKPLQKPPYSLTLILSDSQGRQKHVAVRVVTSEKNQHDPIVLNSAVPIGAKIGSVGEQPKEGDFYYKNVNDSCRFELEESSGALYLAERLKPSEEFICFYKKINVTSGDETDIDITFETGPQQNEPPKFSQNMIEVSIREDTAVGTVVTFANATVSDSTVSINYRLKPPSNEFFSIDAFTGDVTLLKRLEWNENQKFVLIAEAQCNSLITSMPVIINIVDTNNHRPEILSDDKIYVRTVADGILHRVIAKDLDSGLNSELKFEIVKPEKQAYFELDSDSGIIKLRNEGLIYEDRKTPEYLTIRVMDNGQPALFSEQTLEIRVLNESRSWRFFRQPHIEVIVDESWNAEAPILKLENFDHYALAGKQDLFELRANEIYLNLRPKNKQVFLTVLAFSPKEEIDWMELSVRVKSDLKPIISSSSCGSVSVPENQALEKIKRIVATGATTSARFRLQGAPKQFKINEVTGEISCEELDRETTQEHLLVVILEDQSNSDSCTVKITVSDVNDNQPQFASSTPQVLTLTDKVKDGDTVFQFSATDMDIGWNGRVLFDLVEDPSESLEVLPDTGKLILRKPGPPSSVAKSWMIRVKVSDLGSPSLFSEKFIRISDERNFEEANFKEVSSPKFLRHSYISSIDEGLPRGQYLVQVATSPRDSRITYSIVEGNADNAFSIDEEGVVRTALELDREIRENYKLKVLGTGPFLPHISTQISVRVNNVNDNPPSFSGAIKQKKIAENTPAGTYITTLTANDIDSNKLLQFYLDRDEQRFTIDRYSGVIHSLVEFDYELTKNIALKAYVTDGNFTAMTTLKIQITDVNDNAPEFARPFYEITIPPSASVGGIFAKIDAIDADSGDNGLIKYSIMGSHKSFKIDPKDGSLSLTSPLDPTISYLATVTGSDSGSPSLSRSVPVRIRIATISKNDVPVFEQKEFEFSVKEDIPVYSIVGNVSNSGYNKSLFYRILDPISSRLFEIDEFGRIALKMPLDRETKNLHRFTIDVSSDASSAMHNSTATVSIIVLDVNDNSPIFNNPQISVTLKDGLSSGDVIQRLSATDEDIGPNGRISYRILSGNDYGVFSLNSDTGAIGFNEWSDSQLKEHPSGKWNLLIEASDQGTPRRSTLITVPVILNLVNWSGTAPFFVVPTYEVHVPETMEKDRIIFKPRPTNRFGTNNTNLQFALKDSEEHFSIDSRTGELWLRSPLDWETKDFYSMGLSVSDGNGRSAVVPLKIIVVPVDEYTPIFTQQTYTIQIPLTSSVGSVVGQIRAVDADGGIHGQVKYQMISPHSLVSVDKNSGKIVLRQSVDTRKNLTIEQITVTAESPGGKRSQTIVYMEIGGFPSHHLTLFNSMIVKISLVVGGILVVLLVLLILCCACSPCCKSRPPKQMDSPRKQVYTIARGPKAVIKPSSMKRLASNGHQDGTTINTDGKTSSMTSSVSTNSNLRASSMSNHRSQQDSGCDPDNVSLNSSVTDYLTSLGVNPHPISNKAPARNRLGMIDHDNSLSEYIYARVDDVLPPGPINMNSSGVDPFSSNITVPPRRNPPSFQPLTEIFDEIAEMRNEDNQRRKSQQREYLQIEI</sequence>
<dbReference type="InterPro" id="IPR002126">
    <property type="entry name" value="Cadherin-like_dom"/>
</dbReference>
<keyword evidence="8 11" id="KW-0472">Membrane</keyword>
<dbReference type="Gene3D" id="2.60.40.60">
    <property type="entry name" value="Cadherins"/>
    <property type="match status" value="17"/>
</dbReference>
<keyword evidence="14" id="KW-1185">Reference proteome</keyword>
<evidence type="ECO:0000256" key="11">
    <source>
        <dbReference type="SAM" id="Phobius"/>
    </source>
</evidence>
<feature type="domain" description="Cadherin" evidence="12">
    <location>
        <begin position="182"/>
        <end position="269"/>
    </location>
</feature>
<dbReference type="GO" id="GO:0008013">
    <property type="term" value="F:beta-catenin binding"/>
    <property type="evidence" value="ECO:0007669"/>
    <property type="project" value="TreeGrafter"/>
</dbReference>
<dbReference type="SUPFAM" id="SSF49313">
    <property type="entry name" value="Cadherin-like"/>
    <property type="match status" value="17"/>
</dbReference>
<dbReference type="GO" id="GO:0007156">
    <property type="term" value="P:homophilic cell adhesion via plasma membrane adhesion molecules"/>
    <property type="evidence" value="ECO:0007669"/>
    <property type="project" value="InterPro"/>
</dbReference>
<dbReference type="PROSITE" id="PS50268">
    <property type="entry name" value="CADHERIN_2"/>
    <property type="match status" value="17"/>
</dbReference>
<feature type="domain" description="Cadherin" evidence="12">
    <location>
        <begin position="82"/>
        <end position="181"/>
    </location>
</feature>
<keyword evidence="5" id="KW-0677">Repeat</keyword>
<evidence type="ECO:0000313" key="14">
    <source>
        <dbReference type="Proteomes" id="UP000218231"/>
    </source>
</evidence>
<evidence type="ECO:0000256" key="6">
    <source>
        <dbReference type="ARBA" id="ARBA00022837"/>
    </source>
</evidence>
<keyword evidence="2" id="KW-0245">EGF-like domain</keyword>
<feature type="domain" description="Cadherin" evidence="12">
    <location>
        <begin position="1058"/>
        <end position="1151"/>
    </location>
</feature>
<evidence type="ECO:0000256" key="8">
    <source>
        <dbReference type="ARBA" id="ARBA00023136"/>
    </source>
</evidence>
<protein>
    <recommendedName>
        <fullName evidence="12">Cadherin domain-containing protein</fullName>
    </recommendedName>
</protein>
<dbReference type="FunFam" id="2.60.40.60:FF:000104">
    <property type="entry name" value="cadherin-23 isoform X1"/>
    <property type="match status" value="1"/>
</dbReference>
<dbReference type="InterPro" id="IPR015919">
    <property type="entry name" value="Cadherin-like_sf"/>
</dbReference>
<feature type="domain" description="Cadherin" evidence="12">
    <location>
        <begin position="882"/>
        <end position="976"/>
    </location>
</feature>
<dbReference type="SMART" id="SM00112">
    <property type="entry name" value="CA"/>
    <property type="match status" value="16"/>
</dbReference>
<dbReference type="Pfam" id="PF00028">
    <property type="entry name" value="Cadherin"/>
    <property type="match status" value="13"/>
</dbReference>
<feature type="domain" description="Cadherin" evidence="12">
    <location>
        <begin position="270"/>
        <end position="374"/>
    </location>
</feature>
<feature type="domain" description="Cadherin" evidence="12">
    <location>
        <begin position="1775"/>
        <end position="1875"/>
    </location>
</feature>
<keyword evidence="3 11" id="KW-0812">Transmembrane</keyword>
<dbReference type="GO" id="GO:0016477">
    <property type="term" value="P:cell migration"/>
    <property type="evidence" value="ECO:0007669"/>
    <property type="project" value="TreeGrafter"/>
</dbReference>
<dbReference type="EMBL" id="LIAE01010429">
    <property type="protein sequence ID" value="PAV61179.1"/>
    <property type="molecule type" value="Genomic_DNA"/>
</dbReference>
<feature type="domain" description="Cadherin" evidence="12">
    <location>
        <begin position="375"/>
        <end position="477"/>
    </location>
</feature>
<feature type="compositionally biased region" description="Polar residues" evidence="10">
    <location>
        <begin position="2047"/>
        <end position="2060"/>
    </location>
</feature>
<keyword evidence="4" id="KW-0732">Signal</keyword>
<evidence type="ECO:0000256" key="4">
    <source>
        <dbReference type="ARBA" id="ARBA00022729"/>
    </source>
</evidence>
<feature type="domain" description="Cadherin" evidence="12">
    <location>
        <begin position="1363"/>
        <end position="1460"/>
    </location>
</feature>
<accession>A0A2A2JHX8</accession>
<feature type="region of interest" description="Disordered" evidence="10">
    <location>
        <begin position="2044"/>
        <end position="2096"/>
    </location>
</feature>
<dbReference type="OrthoDB" id="6252479at2759"/>
<dbReference type="PRINTS" id="PR00205">
    <property type="entry name" value="CADHERIN"/>
</dbReference>
<feature type="domain" description="Cadherin" evidence="12">
    <location>
        <begin position="1153"/>
        <end position="1264"/>
    </location>
</feature>
<feature type="domain" description="Cadherin" evidence="12">
    <location>
        <begin position="2"/>
        <end position="81"/>
    </location>
</feature>
<evidence type="ECO:0000256" key="5">
    <source>
        <dbReference type="ARBA" id="ARBA00022737"/>
    </source>
</evidence>
<feature type="domain" description="Cadherin" evidence="12">
    <location>
        <begin position="1876"/>
        <end position="1978"/>
    </location>
</feature>
<feature type="domain" description="Cadherin" evidence="12">
    <location>
        <begin position="1563"/>
        <end position="1663"/>
    </location>
</feature>
<evidence type="ECO:0000259" key="12">
    <source>
        <dbReference type="PROSITE" id="PS50268"/>
    </source>
</evidence>
<dbReference type="CDD" id="cd11304">
    <property type="entry name" value="Cadherin_repeat"/>
    <property type="match status" value="16"/>
</dbReference>
<evidence type="ECO:0000256" key="1">
    <source>
        <dbReference type="ARBA" id="ARBA00004370"/>
    </source>
</evidence>
<comment type="caution">
    <text evidence="13">The sequence shown here is derived from an EMBL/GenBank/DDBJ whole genome shotgun (WGS) entry which is preliminary data.</text>
</comment>
<feature type="domain" description="Cadherin" evidence="12">
    <location>
        <begin position="1664"/>
        <end position="1774"/>
    </location>
</feature>
<dbReference type="STRING" id="2018661.A0A2A2JHX8"/>
<keyword evidence="6 9" id="KW-0106">Calcium</keyword>
<dbReference type="GO" id="GO:0016342">
    <property type="term" value="C:catenin complex"/>
    <property type="evidence" value="ECO:0007669"/>
    <property type="project" value="TreeGrafter"/>
</dbReference>
<feature type="domain" description="Cadherin" evidence="12">
    <location>
        <begin position="479"/>
        <end position="592"/>
    </location>
</feature>
<dbReference type="InterPro" id="IPR020894">
    <property type="entry name" value="Cadherin_CS"/>
</dbReference>
<feature type="domain" description="Cadherin" evidence="12">
    <location>
        <begin position="1265"/>
        <end position="1362"/>
    </location>
</feature>
<feature type="transmembrane region" description="Helical" evidence="11">
    <location>
        <begin position="1985"/>
        <end position="2010"/>
    </location>
</feature>
<dbReference type="FunFam" id="2.60.40.60:FF:000020">
    <property type="entry name" value="Dachsous cadherin-related 1b"/>
    <property type="match status" value="1"/>
</dbReference>
<feature type="domain" description="Cadherin" evidence="12">
    <location>
        <begin position="769"/>
        <end position="867"/>
    </location>
</feature>
<dbReference type="InterPro" id="IPR039808">
    <property type="entry name" value="Cadherin"/>
</dbReference>
<dbReference type="GO" id="GO:0007411">
    <property type="term" value="P:axon guidance"/>
    <property type="evidence" value="ECO:0007669"/>
    <property type="project" value="UniProtKB-ARBA"/>
</dbReference>
<keyword evidence="7 11" id="KW-1133">Transmembrane helix</keyword>